<feature type="compositionally biased region" description="Polar residues" evidence="1">
    <location>
        <begin position="635"/>
        <end position="645"/>
    </location>
</feature>
<reference evidence="2" key="1">
    <citation type="submission" date="2022-10" db="EMBL/GenBank/DDBJ databases">
        <title>Puccinia triticina Genome sequencing and assembly.</title>
        <authorList>
            <person name="Li C."/>
        </authorList>
    </citation>
    <scope>NUCLEOTIDE SEQUENCE</scope>
    <source>
        <strain evidence="2">Pt15</strain>
    </source>
</reference>
<feature type="compositionally biased region" description="Low complexity" evidence="1">
    <location>
        <begin position="278"/>
        <end position="312"/>
    </location>
</feature>
<dbReference type="EMBL" id="CP110435">
    <property type="protein sequence ID" value="WAQ91971.1"/>
    <property type="molecule type" value="Genomic_DNA"/>
</dbReference>
<name>A0ABY7D2Z9_9BASI</name>
<feature type="region of interest" description="Disordered" evidence="1">
    <location>
        <begin position="113"/>
        <end position="215"/>
    </location>
</feature>
<evidence type="ECO:0000313" key="2">
    <source>
        <dbReference type="EMBL" id="WAQ91971.1"/>
    </source>
</evidence>
<sequence>MSLKPSKKNLSGKRPAASAASNDKATGPPLASPAEDTPDRPRKSFFSFKASSKRSTSRPAVNHERPDNSAAIQFPSAGEQRTPSALPSANPPYKLEIPVRNLRTSMLFSQQFDLKKLGNPDEPLHRDPSPTPLLSDTSSRPTRSSTRPASWMMLNDGTYAPPAKAQIQSRSKSNQHSPETFYNGSRVPNRFESSDEDSPPHGSAAGWNRLAAMPQPQQSAKLMGVLAGYQMQPTPVPVAAAQAAPGRLQPPISILAQSDPRPAVPPSSSRPAVPPLNPSRLAGPPASPSRSAGPPASPSRSAGPPTSPSRSAVSPTSPQSTYSPLAAFLGHAKSKVPVVLNNPSVSPAAQNVSKPPPSSSLLSAFLGSQSTAEEKSQLSDEQPAAPPITRPSPKPSTSHPNALSSEGTSLAPLNVQSAELSPISAPTRASEQSSLAKRSANEVASEPQTKSLPSGSPVGKPELPIPKTPEATYASSEPSPPEHVQAAKLETTIPLDTPDTPASSSSWPTPSYSSSMRSESVLDSPQPSTTRTSPMVADSALQPAPVKPPRSAKRAGSRKRSVEKVYLDSCSQHSSSSSDNYSSVGDLGAAKDRNRKGSSDLSGAVTDPSSACSHSSSPSARKSEEHKRRNREESVSGQKGLSQGESKSEVHAPANELKANEGDDIDEVSDAVDEEVEVEDETTRLPKINFQQLVCHPDIFRKIIVHLDYLDFFSLSQMSHEFQEELEDDPRLREIILKRYLSAYGYRSLSLQFKIGHGQRELVTIGLKDLANFYAGLEFESLELIGFAKQALKPRGLDYRTAKMIRSSTRAHNKLVAYVRAVEELDPVPATYRHVGRWDEPVYRPGKAALFKVWVPCVDHWMSNEELAECERELWRSQIWSYLKKGDVCWNLANGDFGNEGKLLFDGRFLRDLLFEFDDVGHLPSWLNMLDFPPSYFHKIISSSTSSPIFYLDLSSFKEEVKRTLQLSQDKIEVASPQARYHVQRWVYRSVIKIPRGQWQGHVVIEVDGTSEHAKDLLRRCCVGNDGSKKATPWRIIREKSRPGKLWIRPVNQEERKA</sequence>
<evidence type="ECO:0000256" key="1">
    <source>
        <dbReference type="SAM" id="MobiDB-lite"/>
    </source>
</evidence>
<organism evidence="2 3">
    <name type="scientific">Puccinia triticina</name>
    <dbReference type="NCBI Taxonomy" id="208348"/>
    <lineage>
        <taxon>Eukaryota</taxon>
        <taxon>Fungi</taxon>
        <taxon>Dikarya</taxon>
        <taxon>Basidiomycota</taxon>
        <taxon>Pucciniomycotina</taxon>
        <taxon>Pucciniomycetes</taxon>
        <taxon>Pucciniales</taxon>
        <taxon>Pucciniaceae</taxon>
        <taxon>Puccinia</taxon>
    </lineage>
</organism>
<feature type="region of interest" description="Disordered" evidence="1">
    <location>
        <begin position="249"/>
        <end position="325"/>
    </location>
</feature>
<feature type="compositionally biased region" description="Low complexity" evidence="1">
    <location>
        <begin position="608"/>
        <end position="620"/>
    </location>
</feature>
<gene>
    <name evidence="2" type="ORF">PtA15_15A364</name>
</gene>
<accession>A0ABY7D2Z9</accession>
<evidence type="ECO:0000313" key="3">
    <source>
        <dbReference type="Proteomes" id="UP001164743"/>
    </source>
</evidence>
<feature type="compositionally biased region" description="Polar residues" evidence="1">
    <location>
        <begin position="166"/>
        <end position="183"/>
    </location>
</feature>
<dbReference type="Proteomes" id="UP001164743">
    <property type="component" value="Chromosome 15A"/>
</dbReference>
<evidence type="ECO:0008006" key="4">
    <source>
        <dbReference type="Google" id="ProtNLM"/>
    </source>
</evidence>
<feature type="compositionally biased region" description="Low complexity" evidence="1">
    <location>
        <begin position="497"/>
        <end position="519"/>
    </location>
</feature>
<feature type="compositionally biased region" description="Basic and acidic residues" evidence="1">
    <location>
        <begin position="589"/>
        <end position="598"/>
    </location>
</feature>
<feature type="compositionally biased region" description="Polar residues" evidence="1">
    <location>
        <begin position="395"/>
        <end position="408"/>
    </location>
</feature>
<feature type="compositionally biased region" description="Polar residues" evidence="1">
    <location>
        <begin position="313"/>
        <end position="323"/>
    </location>
</feature>
<feature type="compositionally biased region" description="Polar residues" evidence="1">
    <location>
        <begin position="427"/>
        <end position="436"/>
    </location>
</feature>
<keyword evidence="3" id="KW-1185">Reference proteome</keyword>
<feature type="compositionally biased region" description="Low complexity" evidence="1">
    <location>
        <begin position="569"/>
        <end position="583"/>
    </location>
</feature>
<feature type="compositionally biased region" description="Basic residues" evidence="1">
    <location>
        <begin position="1"/>
        <end position="11"/>
    </location>
</feature>
<dbReference type="GeneID" id="77804458"/>
<proteinExistence type="predicted"/>
<feature type="compositionally biased region" description="Basic and acidic residues" evidence="1">
    <location>
        <begin position="113"/>
        <end position="128"/>
    </location>
</feature>
<feature type="region of interest" description="Disordered" evidence="1">
    <location>
        <begin position="341"/>
        <end position="666"/>
    </location>
</feature>
<dbReference type="RefSeq" id="XP_053027526.1">
    <property type="nucleotide sequence ID" value="XM_053163563.1"/>
</dbReference>
<feature type="compositionally biased region" description="Low complexity" evidence="1">
    <location>
        <begin position="132"/>
        <end position="148"/>
    </location>
</feature>
<feature type="compositionally biased region" description="Low complexity" evidence="1">
    <location>
        <begin position="359"/>
        <end position="370"/>
    </location>
</feature>
<protein>
    <recommendedName>
        <fullName evidence="4">F-box domain-containing protein</fullName>
    </recommendedName>
</protein>
<feature type="compositionally biased region" description="Basic and acidic residues" evidence="1">
    <location>
        <begin position="621"/>
        <end position="634"/>
    </location>
</feature>
<feature type="region of interest" description="Disordered" evidence="1">
    <location>
        <begin position="1"/>
        <end position="93"/>
    </location>
</feature>
<feature type="compositionally biased region" description="Polar residues" evidence="1">
    <location>
        <begin position="521"/>
        <end position="533"/>
    </location>
</feature>
<feature type="compositionally biased region" description="Basic residues" evidence="1">
    <location>
        <begin position="550"/>
        <end position="559"/>
    </location>
</feature>
<feature type="compositionally biased region" description="Pro residues" evidence="1">
    <location>
        <begin position="384"/>
        <end position="394"/>
    </location>
</feature>